<accession>A0A4Y2FFK7</accession>
<protein>
    <submittedName>
        <fullName evidence="2">Uncharacterized protein</fullName>
    </submittedName>
</protein>
<evidence type="ECO:0000256" key="1">
    <source>
        <dbReference type="SAM" id="MobiDB-lite"/>
    </source>
</evidence>
<reference evidence="2 3" key="1">
    <citation type="journal article" date="2019" name="Sci. Rep.">
        <title>Orb-weaving spider Araneus ventricosus genome elucidates the spidroin gene catalogue.</title>
        <authorList>
            <person name="Kono N."/>
            <person name="Nakamura H."/>
            <person name="Ohtoshi R."/>
            <person name="Moran D.A.P."/>
            <person name="Shinohara A."/>
            <person name="Yoshida Y."/>
            <person name="Fujiwara M."/>
            <person name="Mori M."/>
            <person name="Tomita M."/>
            <person name="Arakawa K."/>
        </authorList>
    </citation>
    <scope>NUCLEOTIDE SEQUENCE [LARGE SCALE GENOMIC DNA]</scope>
</reference>
<sequence length="52" mass="6336">EQEEMKKEQEEMKKGREEIKTEIQSHVESQVGLRLSANEILRFYLQIYHMQI</sequence>
<evidence type="ECO:0000313" key="3">
    <source>
        <dbReference type="Proteomes" id="UP000499080"/>
    </source>
</evidence>
<evidence type="ECO:0000313" key="2">
    <source>
        <dbReference type="EMBL" id="GBM40280.1"/>
    </source>
</evidence>
<dbReference type="Proteomes" id="UP000499080">
    <property type="component" value="Unassembled WGS sequence"/>
</dbReference>
<organism evidence="2 3">
    <name type="scientific">Araneus ventricosus</name>
    <name type="common">Orbweaver spider</name>
    <name type="synonym">Epeira ventricosa</name>
    <dbReference type="NCBI Taxonomy" id="182803"/>
    <lineage>
        <taxon>Eukaryota</taxon>
        <taxon>Metazoa</taxon>
        <taxon>Ecdysozoa</taxon>
        <taxon>Arthropoda</taxon>
        <taxon>Chelicerata</taxon>
        <taxon>Arachnida</taxon>
        <taxon>Araneae</taxon>
        <taxon>Araneomorphae</taxon>
        <taxon>Entelegynae</taxon>
        <taxon>Araneoidea</taxon>
        <taxon>Araneidae</taxon>
        <taxon>Araneus</taxon>
    </lineage>
</organism>
<dbReference type="AlphaFoldDB" id="A0A4Y2FFK7"/>
<proteinExistence type="predicted"/>
<feature type="region of interest" description="Disordered" evidence="1">
    <location>
        <begin position="1"/>
        <end position="21"/>
    </location>
</feature>
<keyword evidence="3" id="KW-1185">Reference proteome</keyword>
<gene>
    <name evidence="2" type="ORF">AVEN_223235_1</name>
</gene>
<name>A0A4Y2FFK7_ARAVE</name>
<feature type="non-terminal residue" evidence="2">
    <location>
        <position position="1"/>
    </location>
</feature>
<dbReference type="EMBL" id="BGPR01250407">
    <property type="protein sequence ID" value="GBM40280.1"/>
    <property type="molecule type" value="Genomic_DNA"/>
</dbReference>
<comment type="caution">
    <text evidence="2">The sequence shown here is derived from an EMBL/GenBank/DDBJ whole genome shotgun (WGS) entry which is preliminary data.</text>
</comment>